<dbReference type="EMBL" id="JBBPHU010000003">
    <property type="protein sequence ID" value="KAK7520414.1"/>
    <property type="molecule type" value="Genomic_DNA"/>
</dbReference>
<sequence>MDSMQHWAFLACPYGISTDFHSEKDLAEHFEIYHLPTNIPFSKTKPKYYKTPTFCARCAIPTFPSVVAAQDHFYPPTQLSSPDREHFPCQRMASVGGCIFDGKTANDLYRHWAESDHALLCNGCDGWFRSGEELLAHWEKEGACRVFGTHWGEQVEQRAWCEENHMQFEWEDGMGVWVLVKEEAEAKIEEGGESNDDLGV</sequence>
<organism evidence="1 2">
    <name type="scientific">Phyllosticta citriasiana</name>
    <dbReference type="NCBI Taxonomy" id="595635"/>
    <lineage>
        <taxon>Eukaryota</taxon>
        <taxon>Fungi</taxon>
        <taxon>Dikarya</taxon>
        <taxon>Ascomycota</taxon>
        <taxon>Pezizomycotina</taxon>
        <taxon>Dothideomycetes</taxon>
        <taxon>Dothideomycetes incertae sedis</taxon>
        <taxon>Botryosphaeriales</taxon>
        <taxon>Phyllostictaceae</taxon>
        <taxon>Phyllosticta</taxon>
    </lineage>
</organism>
<evidence type="ECO:0008006" key="3">
    <source>
        <dbReference type="Google" id="ProtNLM"/>
    </source>
</evidence>
<protein>
    <recommendedName>
        <fullName evidence="3">C2H2-type domain-containing protein</fullName>
    </recommendedName>
</protein>
<evidence type="ECO:0000313" key="2">
    <source>
        <dbReference type="Proteomes" id="UP001363622"/>
    </source>
</evidence>
<reference evidence="1 2" key="1">
    <citation type="submission" date="2024-04" db="EMBL/GenBank/DDBJ databases">
        <title>Phyllosticta paracitricarpa is synonymous to the EU quarantine fungus P. citricarpa based on phylogenomic analyses.</title>
        <authorList>
            <consortium name="Lawrence Berkeley National Laboratory"/>
            <person name="Van Ingen-Buijs V.A."/>
            <person name="Van Westerhoven A.C."/>
            <person name="Haridas S."/>
            <person name="Skiadas P."/>
            <person name="Martin F."/>
            <person name="Groenewald J.Z."/>
            <person name="Crous P.W."/>
            <person name="Seidl M.F."/>
        </authorList>
    </citation>
    <scope>NUCLEOTIDE SEQUENCE [LARGE SCALE GENOMIC DNA]</scope>
    <source>
        <strain evidence="1 2">CBS 123371</strain>
    </source>
</reference>
<dbReference type="Proteomes" id="UP001363622">
    <property type="component" value="Unassembled WGS sequence"/>
</dbReference>
<keyword evidence="2" id="KW-1185">Reference proteome</keyword>
<accession>A0ABR1KUE4</accession>
<comment type="caution">
    <text evidence="1">The sequence shown here is derived from an EMBL/GenBank/DDBJ whole genome shotgun (WGS) entry which is preliminary data.</text>
</comment>
<gene>
    <name evidence="1" type="ORF">IWZ03DRAFT_372922</name>
</gene>
<name>A0ABR1KUE4_9PEZI</name>
<evidence type="ECO:0000313" key="1">
    <source>
        <dbReference type="EMBL" id="KAK7520414.1"/>
    </source>
</evidence>
<feature type="non-terminal residue" evidence="1">
    <location>
        <position position="200"/>
    </location>
</feature>
<proteinExistence type="predicted"/>